<evidence type="ECO:0000256" key="3">
    <source>
        <dbReference type="SAM" id="SignalP"/>
    </source>
</evidence>
<dbReference type="EMBL" id="HF935211">
    <property type="protein sequence ID" value="CCX04610.1"/>
    <property type="molecule type" value="Genomic_DNA"/>
</dbReference>
<dbReference type="OrthoDB" id="95118at2759"/>
<feature type="signal peptide" evidence="3">
    <location>
        <begin position="1"/>
        <end position="20"/>
    </location>
</feature>
<feature type="chain" id="PRO_5004651079" evidence="3">
    <location>
        <begin position="21"/>
        <end position="243"/>
    </location>
</feature>
<evidence type="ECO:0000313" key="4">
    <source>
        <dbReference type="EMBL" id="CCX04610.1"/>
    </source>
</evidence>
<dbReference type="InterPro" id="IPR013319">
    <property type="entry name" value="GH11/12"/>
</dbReference>
<name>U4L3H8_PYROM</name>
<dbReference type="GO" id="GO:0008810">
    <property type="term" value="F:cellulase activity"/>
    <property type="evidence" value="ECO:0007669"/>
    <property type="project" value="InterPro"/>
</dbReference>
<evidence type="ECO:0000256" key="2">
    <source>
        <dbReference type="RuleBase" id="RU361163"/>
    </source>
</evidence>
<dbReference type="GO" id="GO:0000272">
    <property type="term" value="P:polysaccharide catabolic process"/>
    <property type="evidence" value="ECO:0007669"/>
    <property type="project" value="UniProtKB-KW"/>
</dbReference>
<dbReference type="PANTHER" id="PTHR34002">
    <property type="entry name" value="BLR1656 PROTEIN"/>
    <property type="match status" value="1"/>
</dbReference>
<keyword evidence="5" id="KW-1185">Reference proteome</keyword>
<comment type="similarity">
    <text evidence="1 2">Belongs to the glycosyl hydrolase 12 (cellulase H) family.</text>
</comment>
<dbReference type="InterPro" id="IPR013320">
    <property type="entry name" value="ConA-like_dom_sf"/>
</dbReference>
<keyword evidence="2" id="KW-0326">Glycosidase</keyword>
<dbReference type="Gene3D" id="2.60.120.180">
    <property type="match status" value="1"/>
</dbReference>
<dbReference type="SUPFAM" id="SSF49899">
    <property type="entry name" value="Concanavalin A-like lectins/glucanases"/>
    <property type="match status" value="1"/>
</dbReference>
<keyword evidence="2" id="KW-0119">Carbohydrate metabolism</keyword>
<keyword evidence="3" id="KW-0732">Signal</keyword>
<dbReference type="AlphaFoldDB" id="U4L3H8"/>
<sequence>MKLSIFTTSLLASCATIVCAADFCGQWDTATTTNYILYNNLWGSSAATSGSQCTGLDSTSGTSISWHTSWSWAGGSYNVKSFANTALRFTPKKLSAISSIPSSWTYSYSASNIVANVAYDIFLDTTSGSSTSAYEIMVWLAAYGGAGPIGSQLMQVQVATVTIGEKSWKLFDGYNGSMRVFSFVASSSPVTSWSGDMKLFLTHLATNYGLSTALYVNTIQAGTEPFTGSGAKMTTTAFSATIN</sequence>
<accession>U4L3H8</accession>
<evidence type="ECO:0000256" key="1">
    <source>
        <dbReference type="ARBA" id="ARBA00005519"/>
    </source>
</evidence>
<dbReference type="STRING" id="1076935.U4L3H8"/>
<keyword evidence="2" id="KW-0378">Hydrolase</keyword>
<organism evidence="4 5">
    <name type="scientific">Pyronema omphalodes (strain CBS 100304)</name>
    <name type="common">Pyronema confluens</name>
    <dbReference type="NCBI Taxonomy" id="1076935"/>
    <lineage>
        <taxon>Eukaryota</taxon>
        <taxon>Fungi</taxon>
        <taxon>Dikarya</taxon>
        <taxon>Ascomycota</taxon>
        <taxon>Pezizomycotina</taxon>
        <taxon>Pezizomycetes</taxon>
        <taxon>Pezizales</taxon>
        <taxon>Pyronemataceae</taxon>
        <taxon>Pyronema</taxon>
    </lineage>
</organism>
<evidence type="ECO:0000313" key="5">
    <source>
        <dbReference type="Proteomes" id="UP000018144"/>
    </source>
</evidence>
<proteinExistence type="inferred from homology"/>
<protein>
    <submittedName>
        <fullName evidence="4">Similar to Xyloglucan-specific endo-beta-1,4-glucanase A acc. no. Q5BG78</fullName>
    </submittedName>
</protein>
<dbReference type="OMA" id="TKWTWRY"/>
<dbReference type="eggNOG" id="ENOG502RXZE">
    <property type="taxonomic scope" value="Eukaryota"/>
</dbReference>
<dbReference type="InterPro" id="IPR002594">
    <property type="entry name" value="GH12"/>
</dbReference>
<gene>
    <name evidence="4" type="ORF">PCON_03041</name>
</gene>
<dbReference type="PANTHER" id="PTHR34002:SF9">
    <property type="entry name" value="XYLOGLUCAN-SPECIFIC ENDO-BETA-1,4-GLUCANASE A"/>
    <property type="match status" value="1"/>
</dbReference>
<dbReference type="Pfam" id="PF01670">
    <property type="entry name" value="Glyco_hydro_12"/>
    <property type="match status" value="1"/>
</dbReference>
<keyword evidence="2" id="KW-0624">Polysaccharide degradation</keyword>
<dbReference type="Proteomes" id="UP000018144">
    <property type="component" value="Unassembled WGS sequence"/>
</dbReference>
<reference evidence="4 5" key="1">
    <citation type="journal article" date="2013" name="PLoS Genet.">
        <title>The genome and development-dependent transcriptomes of Pyronema confluens: a window into fungal evolution.</title>
        <authorList>
            <person name="Traeger S."/>
            <person name="Altegoer F."/>
            <person name="Freitag M."/>
            <person name="Gabaldon T."/>
            <person name="Kempken F."/>
            <person name="Kumar A."/>
            <person name="Marcet-Houben M."/>
            <person name="Poggeler S."/>
            <person name="Stajich J.E."/>
            <person name="Nowrousian M."/>
        </authorList>
    </citation>
    <scope>NUCLEOTIDE SEQUENCE [LARGE SCALE GENOMIC DNA]</scope>
    <source>
        <strain evidence="5">CBS 100304</strain>
        <tissue evidence="4">Vegetative mycelium</tissue>
    </source>
</reference>